<dbReference type="GO" id="GO:0022857">
    <property type="term" value="F:transmembrane transporter activity"/>
    <property type="evidence" value="ECO:0007669"/>
    <property type="project" value="UniProtKB-ARBA"/>
</dbReference>
<dbReference type="SUPFAM" id="SSF52540">
    <property type="entry name" value="P-loop containing nucleoside triphosphate hydrolases"/>
    <property type="match status" value="1"/>
</dbReference>
<dbReference type="PANTHER" id="PTHR43423:SF1">
    <property type="entry name" value="ABC TRANSPORTER I FAMILY MEMBER 17"/>
    <property type="match status" value="1"/>
</dbReference>
<reference evidence="6" key="1">
    <citation type="journal article" date="2015" name="Genome">
        <title>Whole Genome Sequence of the Non-Microcystin-Producing Microcystis aeruginosa Strain NIES-44.</title>
        <authorList>
            <person name="Okano K."/>
            <person name="Miyata N."/>
            <person name="Ozaki Y."/>
        </authorList>
    </citation>
    <scope>NUCLEOTIDE SEQUENCE [LARGE SCALE GENOMIC DNA]</scope>
    <source>
        <strain evidence="6">NIES-44</strain>
    </source>
</reference>
<dbReference type="Proteomes" id="UP000030321">
    <property type="component" value="Unassembled WGS sequence"/>
</dbReference>
<evidence type="ECO:0000313" key="5">
    <source>
        <dbReference type="EMBL" id="GAL91773.1"/>
    </source>
</evidence>
<keyword evidence="2" id="KW-0547">Nucleotide-binding</keyword>
<sequence length="242" mass="27392">MILELQQVNLAIRRGSAYLLEDITFSIKQGEKLAIVGASGAGKTTLLRLLNRLQEPSTGNIYFHGKSIKEIPVISLRQQIVLLPQESKLLGMTVRDALAYPLQLKKFTPAEINQRIDHWTSLLKIPQQWFERGELELSLGQRQLVAITRALLLEPSILLLDEPTSALDTGTATRLLEVLNNQRSMTIIMVNHQLDFLEEFAERVIYLEAGKIGSDCIANQLDWLGLKTQLIDLEKSRQSDHW</sequence>
<dbReference type="InterPro" id="IPR015856">
    <property type="entry name" value="ABC_transpr_CbiO/EcfA_su"/>
</dbReference>
<accession>A0A0A1VQN8</accession>
<dbReference type="AlphaFoldDB" id="A0A0A1VQN8"/>
<feature type="domain" description="ABC transporter" evidence="4">
    <location>
        <begin position="3"/>
        <end position="234"/>
    </location>
</feature>
<dbReference type="PROSITE" id="PS50893">
    <property type="entry name" value="ABC_TRANSPORTER_2"/>
    <property type="match status" value="1"/>
</dbReference>
<evidence type="ECO:0000256" key="2">
    <source>
        <dbReference type="ARBA" id="ARBA00022741"/>
    </source>
</evidence>
<evidence type="ECO:0000313" key="6">
    <source>
        <dbReference type="Proteomes" id="UP000030321"/>
    </source>
</evidence>
<dbReference type="InterPro" id="IPR003439">
    <property type="entry name" value="ABC_transporter-like_ATP-bd"/>
</dbReference>
<evidence type="ECO:0000259" key="4">
    <source>
        <dbReference type="PROSITE" id="PS50893"/>
    </source>
</evidence>
<dbReference type="Gene3D" id="3.40.50.300">
    <property type="entry name" value="P-loop containing nucleotide triphosphate hydrolases"/>
    <property type="match status" value="1"/>
</dbReference>
<dbReference type="GO" id="GO:0005524">
    <property type="term" value="F:ATP binding"/>
    <property type="evidence" value="ECO:0007669"/>
    <property type="project" value="UniProtKB-KW"/>
</dbReference>
<dbReference type="InterPro" id="IPR003593">
    <property type="entry name" value="AAA+_ATPase"/>
</dbReference>
<keyword evidence="3 5" id="KW-0067">ATP-binding</keyword>
<dbReference type="PANTHER" id="PTHR43423">
    <property type="entry name" value="ABC TRANSPORTER I FAMILY MEMBER 17"/>
    <property type="match status" value="1"/>
</dbReference>
<dbReference type="EMBL" id="BBPA01000012">
    <property type="protein sequence ID" value="GAL91773.1"/>
    <property type="molecule type" value="Genomic_DNA"/>
</dbReference>
<evidence type="ECO:0000256" key="3">
    <source>
        <dbReference type="ARBA" id="ARBA00022840"/>
    </source>
</evidence>
<gene>
    <name evidence="5" type="ORF">N44_00061</name>
</gene>
<dbReference type="GO" id="GO:0016020">
    <property type="term" value="C:membrane"/>
    <property type="evidence" value="ECO:0007669"/>
    <property type="project" value="InterPro"/>
</dbReference>
<proteinExistence type="predicted"/>
<keyword evidence="1" id="KW-0813">Transport</keyword>
<dbReference type="SMART" id="SM00382">
    <property type="entry name" value="AAA"/>
    <property type="match status" value="1"/>
</dbReference>
<protein>
    <submittedName>
        <fullName evidence="5">YbbL ABC transporter ATP-binding protein</fullName>
    </submittedName>
</protein>
<dbReference type="InterPro" id="IPR027417">
    <property type="entry name" value="P-loop_NTPase"/>
</dbReference>
<dbReference type="GO" id="GO:0016887">
    <property type="term" value="F:ATP hydrolysis activity"/>
    <property type="evidence" value="ECO:0007669"/>
    <property type="project" value="InterPro"/>
</dbReference>
<evidence type="ECO:0000256" key="1">
    <source>
        <dbReference type="ARBA" id="ARBA00022448"/>
    </source>
</evidence>
<organism evidence="5 6">
    <name type="scientific">Microcystis aeruginosa NIES-44</name>
    <dbReference type="NCBI Taxonomy" id="449439"/>
    <lineage>
        <taxon>Bacteria</taxon>
        <taxon>Bacillati</taxon>
        <taxon>Cyanobacteriota</taxon>
        <taxon>Cyanophyceae</taxon>
        <taxon>Oscillatoriophycideae</taxon>
        <taxon>Chroococcales</taxon>
        <taxon>Microcystaceae</taxon>
        <taxon>Microcystis</taxon>
    </lineage>
</organism>
<dbReference type="Pfam" id="PF00005">
    <property type="entry name" value="ABC_tran"/>
    <property type="match status" value="1"/>
</dbReference>
<name>A0A0A1VQN8_MICAE</name>
<comment type="caution">
    <text evidence="5">The sequence shown here is derived from an EMBL/GenBank/DDBJ whole genome shotgun (WGS) entry which is preliminary data.</text>
</comment>
<dbReference type="RefSeq" id="WP_045357117.1">
    <property type="nucleotide sequence ID" value="NZ_BBPA01000012.1"/>
</dbReference>
<dbReference type="CDD" id="cd03225">
    <property type="entry name" value="ABC_cobalt_CbiO_domain1"/>
    <property type="match status" value="1"/>
</dbReference>